<dbReference type="SUPFAM" id="SSF53850">
    <property type="entry name" value="Periplasmic binding protein-like II"/>
    <property type="match status" value="1"/>
</dbReference>
<dbReference type="PROSITE" id="PS51257">
    <property type="entry name" value="PROKAR_LIPOPROTEIN"/>
    <property type="match status" value="1"/>
</dbReference>
<dbReference type="GO" id="GO:0030976">
    <property type="term" value="F:thiamine pyrophosphate binding"/>
    <property type="evidence" value="ECO:0007669"/>
    <property type="project" value="TreeGrafter"/>
</dbReference>
<organism evidence="2">
    <name type="scientific">marine sediment metagenome</name>
    <dbReference type="NCBI Taxonomy" id="412755"/>
    <lineage>
        <taxon>unclassified sequences</taxon>
        <taxon>metagenomes</taxon>
        <taxon>ecological metagenomes</taxon>
    </lineage>
</organism>
<name>X1FDB9_9ZZZZ</name>
<dbReference type="GO" id="GO:0015888">
    <property type="term" value="P:thiamine transport"/>
    <property type="evidence" value="ECO:0007669"/>
    <property type="project" value="TreeGrafter"/>
</dbReference>
<evidence type="ECO:0000313" key="2">
    <source>
        <dbReference type="EMBL" id="GAH43641.1"/>
    </source>
</evidence>
<dbReference type="Gene3D" id="3.40.190.10">
    <property type="entry name" value="Periplasmic binding protein-like II"/>
    <property type="match status" value="2"/>
</dbReference>
<sequence length="160" mass="17495">MFRSNLKKVTLLVVVGLFFSACNAGNDQGTDVQTSAQASPKEAPKLTVMTHDSFSISEQVMNAFTEASGIEVRFLKSDDTGTAVNKAVLAKDKPLADVFYGVDNTFLSRALEEGLFETYESPLLKDIPDHFKLDPQNGALPVDFGDVCLNFDKAYFAENN</sequence>
<evidence type="ECO:0000256" key="1">
    <source>
        <dbReference type="ARBA" id="ARBA00022729"/>
    </source>
</evidence>
<dbReference type="EMBL" id="BARU01009962">
    <property type="protein sequence ID" value="GAH43641.1"/>
    <property type="molecule type" value="Genomic_DNA"/>
</dbReference>
<accession>X1FDB9</accession>
<dbReference type="GO" id="GO:0030288">
    <property type="term" value="C:outer membrane-bounded periplasmic space"/>
    <property type="evidence" value="ECO:0007669"/>
    <property type="project" value="TreeGrafter"/>
</dbReference>
<dbReference type="PANTHER" id="PTHR30006:SF2">
    <property type="entry name" value="ABC TRANSPORTER SUBSTRATE-BINDING PROTEIN"/>
    <property type="match status" value="1"/>
</dbReference>
<proteinExistence type="predicted"/>
<dbReference type="AlphaFoldDB" id="X1FDB9"/>
<evidence type="ECO:0008006" key="3">
    <source>
        <dbReference type="Google" id="ProtNLM"/>
    </source>
</evidence>
<keyword evidence="1" id="KW-0732">Signal</keyword>
<protein>
    <recommendedName>
        <fullName evidence="3">Thiamine ABC transporter substrate-binding protein</fullName>
    </recommendedName>
</protein>
<dbReference type="PANTHER" id="PTHR30006">
    <property type="entry name" value="THIAMINE-BINDING PERIPLASMIC PROTEIN-RELATED"/>
    <property type="match status" value="1"/>
</dbReference>
<gene>
    <name evidence="2" type="ORF">S03H2_19110</name>
</gene>
<comment type="caution">
    <text evidence="2">The sequence shown here is derived from an EMBL/GenBank/DDBJ whole genome shotgun (WGS) entry which is preliminary data.</text>
</comment>
<dbReference type="GO" id="GO:0030975">
    <property type="term" value="F:thiamine binding"/>
    <property type="evidence" value="ECO:0007669"/>
    <property type="project" value="TreeGrafter"/>
</dbReference>
<feature type="non-terminal residue" evidence="2">
    <location>
        <position position="160"/>
    </location>
</feature>
<reference evidence="2" key="1">
    <citation type="journal article" date="2014" name="Front. Microbiol.">
        <title>High frequency of phylogenetically diverse reductive dehalogenase-homologous genes in deep subseafloor sedimentary metagenomes.</title>
        <authorList>
            <person name="Kawai M."/>
            <person name="Futagami T."/>
            <person name="Toyoda A."/>
            <person name="Takaki Y."/>
            <person name="Nishi S."/>
            <person name="Hori S."/>
            <person name="Arai W."/>
            <person name="Tsubouchi T."/>
            <person name="Morono Y."/>
            <person name="Uchiyama I."/>
            <person name="Ito T."/>
            <person name="Fujiyama A."/>
            <person name="Inagaki F."/>
            <person name="Takami H."/>
        </authorList>
    </citation>
    <scope>NUCLEOTIDE SEQUENCE</scope>
    <source>
        <strain evidence="2">Expedition CK06-06</strain>
    </source>
</reference>